<keyword evidence="1" id="KW-0677">Repeat</keyword>
<keyword evidence="5" id="KW-1185">Reference proteome</keyword>
<dbReference type="EMBL" id="CAJNDS010002328">
    <property type="protein sequence ID" value="CAE7435182.1"/>
    <property type="molecule type" value="Genomic_DNA"/>
</dbReference>
<accession>A0A812RD26</accession>
<evidence type="ECO:0000313" key="5">
    <source>
        <dbReference type="Proteomes" id="UP000604046"/>
    </source>
</evidence>
<evidence type="ECO:0000313" key="4">
    <source>
        <dbReference type="EMBL" id="CAE7435182.1"/>
    </source>
</evidence>
<feature type="repeat" description="ANK" evidence="3">
    <location>
        <begin position="499"/>
        <end position="531"/>
    </location>
</feature>
<name>A0A812RD26_9DINO</name>
<dbReference type="SMART" id="SM00248">
    <property type="entry name" value="ANK"/>
    <property type="match status" value="7"/>
</dbReference>
<dbReference type="PROSITE" id="PS50297">
    <property type="entry name" value="ANK_REP_REGION"/>
    <property type="match status" value="6"/>
</dbReference>
<evidence type="ECO:0000256" key="2">
    <source>
        <dbReference type="ARBA" id="ARBA00023043"/>
    </source>
</evidence>
<feature type="repeat" description="ANK" evidence="3">
    <location>
        <begin position="631"/>
        <end position="663"/>
    </location>
</feature>
<reference evidence="4" key="1">
    <citation type="submission" date="2021-02" db="EMBL/GenBank/DDBJ databases">
        <authorList>
            <person name="Dougan E. K."/>
            <person name="Rhodes N."/>
            <person name="Thang M."/>
            <person name="Chan C."/>
        </authorList>
    </citation>
    <scope>NUCLEOTIDE SEQUENCE</scope>
</reference>
<dbReference type="InterPro" id="IPR050889">
    <property type="entry name" value="Dendritic_Spine_Reg/Scaffold"/>
</dbReference>
<organism evidence="4 5">
    <name type="scientific">Symbiodinium natans</name>
    <dbReference type="NCBI Taxonomy" id="878477"/>
    <lineage>
        <taxon>Eukaryota</taxon>
        <taxon>Sar</taxon>
        <taxon>Alveolata</taxon>
        <taxon>Dinophyceae</taxon>
        <taxon>Suessiales</taxon>
        <taxon>Symbiodiniaceae</taxon>
        <taxon>Symbiodinium</taxon>
    </lineage>
</organism>
<sequence>MYVARWFVDLGYLGICLAAWPRLVCAVRPRWSSPWTPWKEHPASSAEELQKALTAVLTEANADEIVEAEAGDAEAQEQEHKLRELAAGIKKSWQSTSAHACYQQLGHVITNLTQRCEGLRPAADWLLDYHEPALPTKTCAESVIDIFAEGRALVETLLVSRHQVAALKVLDKKTLRRYQALSFLRSWLVDLTRTPNHAMMWTGFWDGDPHNRTTKAKLFEFAKETDHATVHPDSFLGQVINQAQDIDACYADAQTNKLASNMWAMASMSFVLGMREKAQGTVISLVNKELEGERSLSQSVLSAHEIPTVGLAAWGLGFWSPRVVLVDLMGTCDRTSPALQKQLFARLPSWAKSMKHWSPQAFAIRSRLRWQCLDCSGACSLDNALAEHVEKLVKAKATQDRKDQELREAMNPRREALAAAGLGSQDLNFAQELVKALRKRRDFDKAFRVMERTFALRRELLDRQRKVLAGVAAPRRPTGQRLVPQLLLEKADPSAPDWLGNTALTLAATKGFLGAVEALVQAGAEVEASNENGFTALICAALNGHLEVVEALLKAGAQLEARSKDGLTALIRAADSGHLKVVETLLKAGAQLEARDEHDCTALTWAAENGRQAVVEALLKVRAEVETRSKDGRTALMNAADNGHLEVVEALLKAGAEVETREEHGRTALIRAAFEGHVAVVEALLKVGAEVEIRDKGGATALMRAAMKGHLAVVEDLLKAGAKVDACDKKGKTAVFYAEVGGHQQIANILRKDLAAQ</sequence>
<keyword evidence="2 3" id="KW-0040">ANK repeat</keyword>
<dbReference type="Gene3D" id="1.25.40.20">
    <property type="entry name" value="Ankyrin repeat-containing domain"/>
    <property type="match status" value="4"/>
</dbReference>
<evidence type="ECO:0000256" key="1">
    <source>
        <dbReference type="ARBA" id="ARBA00022737"/>
    </source>
</evidence>
<dbReference type="SUPFAM" id="SSF48403">
    <property type="entry name" value="Ankyrin repeat"/>
    <property type="match status" value="1"/>
</dbReference>
<dbReference type="PANTHER" id="PTHR24166">
    <property type="entry name" value="ROLLING PEBBLES, ISOFORM B"/>
    <property type="match status" value="1"/>
</dbReference>
<dbReference type="PROSITE" id="PS50088">
    <property type="entry name" value="ANK_REPEAT"/>
    <property type="match status" value="7"/>
</dbReference>
<feature type="repeat" description="ANK" evidence="3">
    <location>
        <begin position="565"/>
        <end position="597"/>
    </location>
</feature>
<dbReference type="Pfam" id="PF13637">
    <property type="entry name" value="Ank_4"/>
    <property type="match status" value="1"/>
</dbReference>
<dbReference type="InterPro" id="IPR036770">
    <property type="entry name" value="Ankyrin_rpt-contain_sf"/>
</dbReference>
<feature type="repeat" description="ANK" evidence="3">
    <location>
        <begin position="697"/>
        <end position="729"/>
    </location>
</feature>
<feature type="repeat" description="ANK" evidence="3">
    <location>
        <begin position="532"/>
        <end position="564"/>
    </location>
</feature>
<dbReference type="Pfam" id="PF00023">
    <property type="entry name" value="Ank"/>
    <property type="match status" value="1"/>
</dbReference>
<dbReference type="PANTHER" id="PTHR24166:SF48">
    <property type="entry name" value="PROTEIN VAPYRIN"/>
    <property type="match status" value="1"/>
</dbReference>
<dbReference type="Proteomes" id="UP000604046">
    <property type="component" value="Unassembled WGS sequence"/>
</dbReference>
<protein>
    <submittedName>
        <fullName evidence="4">ANKRD50 protein</fullName>
    </submittedName>
</protein>
<evidence type="ECO:0000256" key="3">
    <source>
        <dbReference type="PROSITE-ProRule" id="PRU00023"/>
    </source>
</evidence>
<comment type="caution">
    <text evidence="4">The sequence shown here is derived from an EMBL/GenBank/DDBJ whole genome shotgun (WGS) entry which is preliminary data.</text>
</comment>
<feature type="repeat" description="ANK" evidence="3">
    <location>
        <begin position="598"/>
        <end position="630"/>
    </location>
</feature>
<dbReference type="AlphaFoldDB" id="A0A812RD26"/>
<dbReference type="InterPro" id="IPR002110">
    <property type="entry name" value="Ankyrin_rpt"/>
</dbReference>
<dbReference type="OrthoDB" id="20872at2759"/>
<gene>
    <name evidence="4" type="primary">ANKRD50</name>
    <name evidence="4" type="ORF">SNAT2548_LOCUS23638</name>
</gene>
<dbReference type="PRINTS" id="PR01415">
    <property type="entry name" value="ANKYRIN"/>
</dbReference>
<feature type="repeat" description="ANK" evidence="3">
    <location>
        <begin position="664"/>
        <end position="696"/>
    </location>
</feature>
<dbReference type="Pfam" id="PF12796">
    <property type="entry name" value="Ank_2"/>
    <property type="match status" value="2"/>
</dbReference>
<proteinExistence type="predicted"/>